<proteinExistence type="predicted"/>
<dbReference type="EMBL" id="JASFZW010000002">
    <property type="protein sequence ID" value="KAK2079898.1"/>
    <property type="molecule type" value="Genomic_DNA"/>
</dbReference>
<feature type="transmembrane region" description="Helical" evidence="9">
    <location>
        <begin position="312"/>
        <end position="343"/>
    </location>
</feature>
<keyword evidence="2" id="KW-0813">Transport</keyword>
<dbReference type="InterPro" id="IPR044669">
    <property type="entry name" value="YneE/VCCN1/2-like"/>
</dbReference>
<evidence type="ECO:0000313" key="11">
    <source>
        <dbReference type="Proteomes" id="UP001255856"/>
    </source>
</evidence>
<dbReference type="Proteomes" id="UP001255856">
    <property type="component" value="Unassembled WGS sequence"/>
</dbReference>
<feature type="compositionally biased region" description="Basic residues" evidence="8">
    <location>
        <begin position="482"/>
        <end position="504"/>
    </location>
</feature>
<reference evidence="10" key="1">
    <citation type="submission" date="2021-01" db="EMBL/GenBank/DDBJ databases">
        <authorList>
            <person name="Eckstrom K.M.E."/>
        </authorList>
    </citation>
    <scope>NUCLEOTIDE SEQUENCE</scope>
    <source>
        <strain evidence="10">UVCC 0001</strain>
    </source>
</reference>
<feature type="compositionally biased region" description="Low complexity" evidence="8">
    <location>
        <begin position="426"/>
        <end position="440"/>
    </location>
</feature>
<organism evidence="10 11">
    <name type="scientific">Prototheca wickerhamii</name>
    <dbReference type="NCBI Taxonomy" id="3111"/>
    <lineage>
        <taxon>Eukaryota</taxon>
        <taxon>Viridiplantae</taxon>
        <taxon>Chlorophyta</taxon>
        <taxon>core chlorophytes</taxon>
        <taxon>Trebouxiophyceae</taxon>
        <taxon>Chlorellales</taxon>
        <taxon>Chlorellaceae</taxon>
        <taxon>Prototheca</taxon>
    </lineage>
</organism>
<dbReference type="PANTHER" id="PTHR33281:SF19">
    <property type="entry name" value="VOLTAGE-DEPENDENT ANION CHANNEL-FORMING PROTEIN YNEE"/>
    <property type="match status" value="1"/>
</dbReference>
<protein>
    <submittedName>
        <fullName evidence="10">Uncharacterized protein</fullName>
    </submittedName>
</protein>
<dbReference type="GO" id="GO:0005254">
    <property type="term" value="F:chloride channel activity"/>
    <property type="evidence" value="ECO:0007669"/>
    <property type="project" value="InterPro"/>
</dbReference>
<feature type="transmembrane region" description="Helical" evidence="9">
    <location>
        <begin position="148"/>
        <end position="165"/>
    </location>
</feature>
<feature type="transmembrane region" description="Helical" evidence="9">
    <location>
        <begin position="107"/>
        <end position="128"/>
    </location>
</feature>
<evidence type="ECO:0000256" key="6">
    <source>
        <dbReference type="ARBA" id="ARBA00023065"/>
    </source>
</evidence>
<sequence>MAAILAWQRQDKAPLSFHAAAAEDEAENGRLLLRRQSRVKSIRRAVSTYFAPRGRFQKILEIAEHDNESDVYRRNKGHRVFTHDDWERHRHPDRYARHLALILFSKIFRALIPPIGTVMLVAVGVGVYETLLERSALPASWPHVTLTLGQGFQFISFALSLLLVFRTNSAYARWWEARTLWGALTNRTRDFARQALSLLPRRERKLREAALLWTAALPYVLKAHLREGAKLEAELEGILARAEIDAVVGATHRPNFVLAALSQILAAARLDPMLRARMDANLTAFEDTIGGCERILRTPIPQSYTRHTSRFLMIWLLMMPSTIWAAYSWGAVLLSGLFAYLMLGIDEIGVQIEEPFGVLPLGAFCATIERNLREMHYSADEVRHAAIPWLAPSAGCGSFSSGDEESDSPSPGPGSSDEEEDACLVGSGSNNSAGGRRSPLPAELAPALHLAAAGIEALVGAPPHTGAAAPAPDAKDPAMAPRPHRPHHHKQGSPHREHPGHHHAMPIPHRPGSMASSGRQSQVSLKDEIEEARPGQLPARRALGAAGAQLVRRALAPRHHRWRLMLVCKQSCSRFI</sequence>
<dbReference type="AlphaFoldDB" id="A0AAD9IKC7"/>
<feature type="compositionally biased region" description="Low complexity" evidence="8">
    <location>
        <begin position="463"/>
        <end position="481"/>
    </location>
</feature>
<evidence type="ECO:0000256" key="7">
    <source>
        <dbReference type="ARBA" id="ARBA00023136"/>
    </source>
</evidence>
<evidence type="ECO:0000256" key="5">
    <source>
        <dbReference type="ARBA" id="ARBA00022989"/>
    </source>
</evidence>
<feature type="compositionally biased region" description="Polar residues" evidence="8">
    <location>
        <begin position="514"/>
        <end position="524"/>
    </location>
</feature>
<keyword evidence="7 9" id="KW-0472">Membrane</keyword>
<evidence type="ECO:0000313" key="10">
    <source>
        <dbReference type="EMBL" id="KAK2079898.1"/>
    </source>
</evidence>
<feature type="region of interest" description="Disordered" evidence="8">
    <location>
        <begin position="397"/>
        <end position="440"/>
    </location>
</feature>
<evidence type="ECO:0000256" key="4">
    <source>
        <dbReference type="ARBA" id="ARBA00022692"/>
    </source>
</evidence>
<evidence type="ECO:0000256" key="8">
    <source>
        <dbReference type="SAM" id="MobiDB-lite"/>
    </source>
</evidence>
<feature type="region of interest" description="Disordered" evidence="8">
    <location>
        <begin position="463"/>
        <end position="538"/>
    </location>
</feature>
<dbReference type="GO" id="GO:0005886">
    <property type="term" value="C:plasma membrane"/>
    <property type="evidence" value="ECO:0007669"/>
    <property type="project" value="UniProtKB-SubCell"/>
</dbReference>
<comment type="caution">
    <text evidence="10">The sequence shown here is derived from an EMBL/GenBank/DDBJ whole genome shotgun (WGS) entry which is preliminary data.</text>
</comment>
<keyword evidence="4 9" id="KW-0812">Transmembrane</keyword>
<evidence type="ECO:0000256" key="2">
    <source>
        <dbReference type="ARBA" id="ARBA00022448"/>
    </source>
</evidence>
<name>A0AAD9IKC7_PROWI</name>
<keyword evidence="6" id="KW-0406">Ion transport</keyword>
<evidence type="ECO:0000256" key="3">
    <source>
        <dbReference type="ARBA" id="ARBA00022475"/>
    </source>
</evidence>
<keyword evidence="3" id="KW-1003">Cell membrane</keyword>
<gene>
    <name evidence="10" type="ORF">QBZ16_002293</name>
</gene>
<comment type="subcellular location">
    <subcellularLocation>
        <location evidence="1">Cell membrane</location>
        <topology evidence="1">Multi-pass membrane protein</topology>
    </subcellularLocation>
</comment>
<accession>A0AAD9IKC7</accession>
<evidence type="ECO:0000256" key="9">
    <source>
        <dbReference type="SAM" id="Phobius"/>
    </source>
</evidence>
<dbReference type="Pfam" id="PF25539">
    <property type="entry name" value="Bestrophin_2"/>
    <property type="match status" value="1"/>
</dbReference>
<keyword evidence="11" id="KW-1185">Reference proteome</keyword>
<evidence type="ECO:0000256" key="1">
    <source>
        <dbReference type="ARBA" id="ARBA00004651"/>
    </source>
</evidence>
<keyword evidence="5 9" id="KW-1133">Transmembrane helix</keyword>
<dbReference type="PANTHER" id="PTHR33281">
    <property type="entry name" value="UPF0187 PROTEIN YNEE"/>
    <property type="match status" value="1"/>
</dbReference>